<comment type="subcellular location">
    <subcellularLocation>
        <location evidence="1">Cell membrane</location>
        <topology evidence="1">Multi-pass membrane protein</topology>
    </subcellularLocation>
</comment>
<feature type="transmembrane region" description="Helical" evidence="8">
    <location>
        <begin position="74"/>
        <end position="96"/>
    </location>
</feature>
<organism evidence="10 11">
    <name type="scientific">Alicyclobacillus mengziensis</name>
    <dbReference type="NCBI Taxonomy" id="2931921"/>
    <lineage>
        <taxon>Bacteria</taxon>
        <taxon>Bacillati</taxon>
        <taxon>Bacillota</taxon>
        <taxon>Bacilli</taxon>
        <taxon>Bacillales</taxon>
        <taxon>Alicyclobacillaceae</taxon>
        <taxon>Alicyclobacillus</taxon>
    </lineage>
</organism>
<evidence type="ECO:0000256" key="7">
    <source>
        <dbReference type="SAM" id="MobiDB-lite"/>
    </source>
</evidence>
<feature type="transmembrane region" description="Helical" evidence="8">
    <location>
        <begin position="167"/>
        <end position="187"/>
    </location>
</feature>
<dbReference type="InterPro" id="IPR036259">
    <property type="entry name" value="MFS_trans_sf"/>
</dbReference>
<feature type="transmembrane region" description="Helical" evidence="8">
    <location>
        <begin position="300"/>
        <end position="322"/>
    </location>
</feature>
<keyword evidence="2" id="KW-0813">Transport</keyword>
<keyword evidence="3" id="KW-1003">Cell membrane</keyword>
<dbReference type="InterPro" id="IPR020846">
    <property type="entry name" value="MFS_dom"/>
</dbReference>
<feature type="region of interest" description="Disordered" evidence="7">
    <location>
        <begin position="224"/>
        <end position="246"/>
    </location>
</feature>
<evidence type="ECO:0000256" key="3">
    <source>
        <dbReference type="ARBA" id="ARBA00022475"/>
    </source>
</evidence>
<name>A0A9X7Z6W1_9BACL</name>
<feature type="compositionally biased region" description="Basic and acidic residues" evidence="7">
    <location>
        <begin position="224"/>
        <end position="237"/>
    </location>
</feature>
<feature type="transmembrane region" description="Helical" evidence="8">
    <location>
        <begin position="102"/>
        <end position="122"/>
    </location>
</feature>
<evidence type="ECO:0000313" key="10">
    <source>
        <dbReference type="EMBL" id="QSO46801.1"/>
    </source>
</evidence>
<evidence type="ECO:0000256" key="4">
    <source>
        <dbReference type="ARBA" id="ARBA00022692"/>
    </source>
</evidence>
<feature type="transmembrane region" description="Helical" evidence="8">
    <location>
        <begin position="334"/>
        <end position="353"/>
    </location>
</feature>
<dbReference type="AlphaFoldDB" id="A0A9X7Z6W1"/>
<feature type="transmembrane region" description="Helical" evidence="8">
    <location>
        <begin position="359"/>
        <end position="380"/>
    </location>
</feature>
<keyword evidence="6 8" id="KW-0472">Membrane</keyword>
<dbReference type="Gene3D" id="1.20.1250.20">
    <property type="entry name" value="MFS general substrate transporter like domains"/>
    <property type="match status" value="1"/>
</dbReference>
<accession>A0A9X7Z6W1</accession>
<keyword evidence="4 8" id="KW-0812">Transmembrane</keyword>
<feature type="transmembrane region" description="Helical" evidence="8">
    <location>
        <begin position="425"/>
        <end position="445"/>
    </location>
</feature>
<evidence type="ECO:0000259" key="9">
    <source>
        <dbReference type="PROSITE" id="PS50850"/>
    </source>
</evidence>
<feature type="transmembrane region" description="Helical" evidence="8">
    <location>
        <begin position="268"/>
        <end position="288"/>
    </location>
</feature>
<dbReference type="EMBL" id="CP071182">
    <property type="protein sequence ID" value="QSO46801.1"/>
    <property type="molecule type" value="Genomic_DNA"/>
</dbReference>
<protein>
    <submittedName>
        <fullName evidence="10">MFS transporter</fullName>
    </submittedName>
</protein>
<evidence type="ECO:0000256" key="8">
    <source>
        <dbReference type="SAM" id="Phobius"/>
    </source>
</evidence>
<dbReference type="PANTHER" id="PTHR23513">
    <property type="entry name" value="INTEGRAL MEMBRANE EFFLUX PROTEIN-RELATED"/>
    <property type="match status" value="1"/>
</dbReference>
<dbReference type="CDD" id="cd06173">
    <property type="entry name" value="MFS_MefA_like"/>
    <property type="match status" value="1"/>
</dbReference>
<dbReference type="GO" id="GO:0022857">
    <property type="term" value="F:transmembrane transporter activity"/>
    <property type="evidence" value="ECO:0007669"/>
    <property type="project" value="InterPro"/>
</dbReference>
<dbReference type="PROSITE" id="PS50850">
    <property type="entry name" value="MFS"/>
    <property type="match status" value="1"/>
</dbReference>
<dbReference type="GO" id="GO:0005886">
    <property type="term" value="C:plasma membrane"/>
    <property type="evidence" value="ECO:0007669"/>
    <property type="project" value="UniProtKB-SubCell"/>
</dbReference>
<evidence type="ECO:0000313" key="11">
    <source>
        <dbReference type="Proteomes" id="UP000663505"/>
    </source>
</evidence>
<keyword evidence="11" id="KW-1185">Reference proteome</keyword>
<evidence type="ECO:0000256" key="6">
    <source>
        <dbReference type="ARBA" id="ARBA00023136"/>
    </source>
</evidence>
<dbReference type="RefSeq" id="WP_206656163.1">
    <property type="nucleotide sequence ID" value="NZ_CP071182.1"/>
</dbReference>
<feature type="transmembrane region" description="Helical" evidence="8">
    <location>
        <begin position="401"/>
        <end position="419"/>
    </location>
</feature>
<dbReference type="InterPro" id="IPR011701">
    <property type="entry name" value="MFS"/>
</dbReference>
<evidence type="ECO:0000256" key="5">
    <source>
        <dbReference type="ARBA" id="ARBA00022989"/>
    </source>
</evidence>
<gene>
    <name evidence="10" type="ORF">JZ786_20565</name>
</gene>
<evidence type="ECO:0000256" key="1">
    <source>
        <dbReference type="ARBA" id="ARBA00004651"/>
    </source>
</evidence>
<dbReference type="Proteomes" id="UP000663505">
    <property type="component" value="Chromosome"/>
</dbReference>
<dbReference type="KEGG" id="afx:JZ786_20565"/>
<keyword evidence="5 8" id="KW-1133">Transmembrane helix</keyword>
<evidence type="ECO:0000256" key="2">
    <source>
        <dbReference type="ARBA" id="ARBA00022448"/>
    </source>
</evidence>
<sequence length="458" mass="48710">MTLRNHGDFRKLWAGQAVSEIGSRISREGIPMGAVLMMGITPLTMSGLSLATQLPASLVGLFLGVWVDRLARRPLLIGADITRAILLLGIPVAALLGHLQLWMFFGVAALSGVLSLLFDVSYQAYLPWLIDRKNLVEGNSKLGITASLAEVVGPGLAGILVQFLTVPFAIAIDALTYLFSALSLWRIEARESKPQARETQSVETVSVETVSVETLSADDCRAAETTKEGNRQQEHSHAASSQGQGQRQAYWRAELAEGLKAVRHNRTLLALAEAAATLGFTSSAVFVLDTLYALRDLGLSPLLFGFTVTVGGVGALLGAAISRHVVRFLGIGKTLLVTLFLQGIAASFWVAASGSVLRATLWLLGAQLLGDTSGMVYGIVESTVRQTIVPDALLGRVNATIRVLDVGFTAVGSFMAGLIANTIGIRSTMALAACGMVLSVLWLLLSPIRKLRNLPTVP</sequence>
<dbReference type="SUPFAM" id="SSF103473">
    <property type="entry name" value="MFS general substrate transporter"/>
    <property type="match status" value="1"/>
</dbReference>
<dbReference type="PANTHER" id="PTHR23513:SF6">
    <property type="entry name" value="MAJOR FACILITATOR SUPERFAMILY ASSOCIATED DOMAIN-CONTAINING PROTEIN"/>
    <property type="match status" value="1"/>
</dbReference>
<feature type="domain" description="Major facilitator superfamily (MFS) profile" evidence="9">
    <location>
        <begin position="267"/>
        <end position="458"/>
    </location>
</feature>
<proteinExistence type="predicted"/>
<dbReference type="Pfam" id="PF07690">
    <property type="entry name" value="MFS_1"/>
    <property type="match status" value="1"/>
</dbReference>
<reference evidence="10 11" key="1">
    <citation type="submission" date="2021-02" db="EMBL/GenBank/DDBJ databases">
        <title>Alicyclobacillus curvatus sp. nov. and Alicyclobacillus mengziensis sp. nov., two acidophilic bacteria isolated from acid mine drainage.</title>
        <authorList>
            <person name="Huang Y."/>
        </authorList>
    </citation>
    <scope>NUCLEOTIDE SEQUENCE [LARGE SCALE GENOMIC DNA]</scope>
    <source>
        <strain evidence="10 11">S30H14</strain>
    </source>
</reference>